<dbReference type="PRINTS" id="PR00634">
    <property type="entry name" value="BETALLERGEN"/>
</dbReference>
<dbReference type="GO" id="GO:0005634">
    <property type="term" value="C:nucleus"/>
    <property type="evidence" value="ECO:0007669"/>
    <property type="project" value="TreeGrafter"/>
</dbReference>
<dbReference type="FunFam" id="3.30.530.20:FF:000007">
    <property type="entry name" value="Major pollen allergen Bet v 1-A"/>
    <property type="match status" value="1"/>
</dbReference>
<dbReference type="GO" id="GO:0010427">
    <property type="term" value="F:abscisic acid binding"/>
    <property type="evidence" value="ECO:0007669"/>
    <property type="project" value="InterPro"/>
</dbReference>
<dbReference type="GO" id="GO:0009738">
    <property type="term" value="P:abscisic acid-activated signaling pathway"/>
    <property type="evidence" value="ECO:0007669"/>
    <property type="project" value="InterPro"/>
</dbReference>
<feature type="region of interest" description="Disordered" evidence="4">
    <location>
        <begin position="109"/>
        <end position="128"/>
    </location>
</feature>
<dbReference type="Proteomes" id="UP000634136">
    <property type="component" value="Unassembled WGS sequence"/>
</dbReference>
<dbReference type="GO" id="GO:0005737">
    <property type="term" value="C:cytoplasm"/>
    <property type="evidence" value="ECO:0007669"/>
    <property type="project" value="TreeGrafter"/>
</dbReference>
<dbReference type="Pfam" id="PF00407">
    <property type="entry name" value="Bet_v_1"/>
    <property type="match status" value="1"/>
</dbReference>
<dbReference type="CDD" id="cd07816">
    <property type="entry name" value="Bet_v1-like"/>
    <property type="match status" value="1"/>
</dbReference>
<dbReference type="InterPro" id="IPR050279">
    <property type="entry name" value="Plant_def-hormone_signal"/>
</dbReference>
<feature type="domain" description="Bet v I/Major latex protein" evidence="5">
    <location>
        <begin position="3"/>
        <end position="127"/>
    </location>
</feature>
<sequence length="161" mass="17558">MAALTLTSEFSSPVQAKRLFEALIVDADNLMPKLMPQAIKSIELVQGNGGPGSIKKMTIAQGTNMRELKHRIDAIDKENLTYSYSLIEGDDEVLKKAESVSHEIKLEATPEGGSKGKNVSKYHPKQGLEITEEDVKAGREAAMGALKLVEAYLQENPQAYA</sequence>
<keyword evidence="7" id="KW-1185">Reference proteome</keyword>
<comment type="similarity">
    <text evidence="1">Belongs to the BetVI family.</text>
</comment>
<evidence type="ECO:0000313" key="7">
    <source>
        <dbReference type="Proteomes" id="UP000634136"/>
    </source>
</evidence>
<evidence type="ECO:0000256" key="3">
    <source>
        <dbReference type="ARBA" id="ARBA00023265"/>
    </source>
</evidence>
<evidence type="ECO:0000256" key="4">
    <source>
        <dbReference type="SAM" id="MobiDB-lite"/>
    </source>
</evidence>
<dbReference type="GO" id="GO:0006952">
    <property type="term" value="P:defense response"/>
    <property type="evidence" value="ECO:0007669"/>
    <property type="project" value="UniProtKB-KW"/>
</dbReference>
<reference evidence="6" key="1">
    <citation type="submission" date="2020-09" db="EMBL/GenBank/DDBJ databases">
        <title>Genome-Enabled Discovery of Anthraquinone Biosynthesis in Senna tora.</title>
        <authorList>
            <person name="Kang S.-H."/>
            <person name="Pandey R.P."/>
            <person name="Lee C.-M."/>
            <person name="Sim J.-S."/>
            <person name="Jeong J.-T."/>
            <person name="Choi B.-S."/>
            <person name="Jung M."/>
            <person name="Ginzburg D."/>
            <person name="Zhao K."/>
            <person name="Won S.Y."/>
            <person name="Oh T.-J."/>
            <person name="Yu Y."/>
            <person name="Kim N.-H."/>
            <person name="Lee O.R."/>
            <person name="Lee T.-H."/>
            <person name="Bashyal P."/>
            <person name="Kim T.-S."/>
            <person name="Lee W.-H."/>
            <person name="Kawkins C."/>
            <person name="Kim C.-K."/>
            <person name="Kim J.S."/>
            <person name="Ahn B.O."/>
            <person name="Rhee S.Y."/>
            <person name="Sohng J.K."/>
        </authorList>
    </citation>
    <scope>NUCLEOTIDE SEQUENCE</scope>
    <source>
        <tissue evidence="6">Leaf</tissue>
    </source>
</reference>
<dbReference type="PANTHER" id="PTHR31213">
    <property type="entry name" value="OS08G0374000 PROTEIN-RELATED"/>
    <property type="match status" value="1"/>
</dbReference>
<evidence type="ECO:0000256" key="2">
    <source>
        <dbReference type="ARBA" id="ARBA00022821"/>
    </source>
</evidence>
<evidence type="ECO:0000256" key="1">
    <source>
        <dbReference type="ARBA" id="ARBA00009744"/>
    </source>
</evidence>
<dbReference type="GO" id="GO:0038023">
    <property type="term" value="F:signaling receptor activity"/>
    <property type="evidence" value="ECO:0007669"/>
    <property type="project" value="InterPro"/>
</dbReference>
<dbReference type="GO" id="GO:0004864">
    <property type="term" value="F:protein phosphatase inhibitor activity"/>
    <property type="evidence" value="ECO:0007669"/>
    <property type="project" value="InterPro"/>
</dbReference>
<dbReference type="AlphaFoldDB" id="A0A834W7U5"/>
<dbReference type="Gene3D" id="3.30.530.20">
    <property type="match status" value="1"/>
</dbReference>
<dbReference type="EMBL" id="JAAIUW010000010">
    <property type="protein sequence ID" value="KAF7813530.1"/>
    <property type="molecule type" value="Genomic_DNA"/>
</dbReference>
<name>A0A834W7U5_9FABA</name>
<dbReference type="OrthoDB" id="1858506at2759"/>
<keyword evidence="2" id="KW-0611">Plant defense</keyword>
<organism evidence="6 7">
    <name type="scientific">Senna tora</name>
    <dbReference type="NCBI Taxonomy" id="362788"/>
    <lineage>
        <taxon>Eukaryota</taxon>
        <taxon>Viridiplantae</taxon>
        <taxon>Streptophyta</taxon>
        <taxon>Embryophyta</taxon>
        <taxon>Tracheophyta</taxon>
        <taxon>Spermatophyta</taxon>
        <taxon>Magnoliopsida</taxon>
        <taxon>eudicotyledons</taxon>
        <taxon>Gunneridae</taxon>
        <taxon>Pentapetalae</taxon>
        <taxon>rosids</taxon>
        <taxon>fabids</taxon>
        <taxon>Fabales</taxon>
        <taxon>Fabaceae</taxon>
        <taxon>Caesalpinioideae</taxon>
        <taxon>Cassia clade</taxon>
        <taxon>Senna</taxon>
    </lineage>
</organism>
<gene>
    <name evidence="6" type="ORF">G2W53_034506</name>
</gene>
<dbReference type="InterPro" id="IPR023393">
    <property type="entry name" value="START-like_dom_sf"/>
</dbReference>
<accession>A0A834W7U5</accession>
<comment type="caution">
    <text evidence="6">The sequence shown here is derived from an EMBL/GenBank/DDBJ whole genome shotgun (WGS) entry which is preliminary data.</text>
</comment>
<protein>
    <submittedName>
        <fullName evidence="6">Major allergen Pru ar 1-like</fullName>
    </submittedName>
</protein>
<dbReference type="SUPFAM" id="SSF55961">
    <property type="entry name" value="Bet v1-like"/>
    <property type="match status" value="1"/>
</dbReference>
<evidence type="ECO:0000259" key="5">
    <source>
        <dbReference type="Pfam" id="PF00407"/>
    </source>
</evidence>
<dbReference type="PANTHER" id="PTHR31213:SF17">
    <property type="entry name" value="MAJOR ALLERGEN PRU AR 1-LIKE"/>
    <property type="match status" value="1"/>
</dbReference>
<proteinExistence type="inferred from homology"/>
<dbReference type="InterPro" id="IPR024949">
    <property type="entry name" value="Bet_v_I_allergen"/>
</dbReference>
<dbReference type="InterPro" id="IPR000916">
    <property type="entry name" value="Bet_v_I/MLP"/>
</dbReference>
<evidence type="ECO:0000313" key="6">
    <source>
        <dbReference type="EMBL" id="KAF7813530.1"/>
    </source>
</evidence>
<keyword evidence="3" id="KW-0568">Pathogenesis-related protein</keyword>